<dbReference type="InterPro" id="IPR003754">
    <property type="entry name" value="4pyrrol_synth_uPrphyn_synth"/>
</dbReference>
<evidence type="ECO:0000256" key="4">
    <source>
        <dbReference type="ARBA" id="ARBA00023239"/>
    </source>
</evidence>
<keyword evidence="5 9" id="KW-0627">Porphyrin biosynthesis</keyword>
<dbReference type="Pfam" id="PF02602">
    <property type="entry name" value="HEM4"/>
    <property type="match status" value="2"/>
</dbReference>
<evidence type="ECO:0000313" key="13">
    <source>
        <dbReference type="Proteomes" id="UP000293852"/>
    </source>
</evidence>
<sequence>MTPSAEPTPLAGRTVLVPRAPERAGALAGLLRDLGAEVLVSPVTTTAPPAEAGLDAAVRALDGVAWVAVTSVNGVEALTAAADRAGIALARAATRWAAVGPATAAALRGAGVEVALEAAGTAADLAAAFPPPPGPASPTGPARPPSPASPSGPASPPGPASGRGEPTESEPAEAGPDSAPPVSHEPARQAATPDRRVLLPLGDLARTTLADGLRARGWDVRGVVAYRTVPAALPHDVVAAARARRLDAAVVAAGSAARELARQLGGDAPPVVAIGRPSADAARAAGLRVAAVAAAPTDAALAAAVVTALAAPARPWATAPEEENAL</sequence>
<comment type="pathway">
    <text evidence="1 9">Porphyrin-containing compound metabolism; protoporphyrin-IX biosynthesis; coproporphyrinogen-III from 5-aminolevulinate: step 3/4.</text>
</comment>
<gene>
    <name evidence="12" type="ORF">EV386_2825</name>
</gene>
<evidence type="ECO:0000256" key="1">
    <source>
        <dbReference type="ARBA" id="ARBA00004772"/>
    </source>
</evidence>
<keyword evidence="4 9" id="KW-0456">Lyase</keyword>
<dbReference type="InterPro" id="IPR039793">
    <property type="entry name" value="UROS/Hem4"/>
</dbReference>
<proteinExistence type="inferred from homology"/>
<dbReference type="PANTHER" id="PTHR38042:SF1">
    <property type="entry name" value="UROPORPHYRINOGEN-III SYNTHASE, CHLOROPLASTIC"/>
    <property type="match status" value="1"/>
</dbReference>
<evidence type="ECO:0000256" key="5">
    <source>
        <dbReference type="ARBA" id="ARBA00023244"/>
    </source>
</evidence>
<feature type="domain" description="Tetrapyrrole biosynthesis uroporphyrinogen III synthase" evidence="11">
    <location>
        <begin position="26"/>
        <end position="131"/>
    </location>
</feature>
<protein>
    <recommendedName>
        <fullName evidence="7 9">Uroporphyrinogen-III synthase</fullName>
        <ecNumber evidence="3 9">4.2.1.75</ecNumber>
    </recommendedName>
</protein>
<organism evidence="12 13">
    <name type="scientific">Xylanimonas ulmi</name>
    <dbReference type="NCBI Taxonomy" id="228973"/>
    <lineage>
        <taxon>Bacteria</taxon>
        <taxon>Bacillati</taxon>
        <taxon>Actinomycetota</taxon>
        <taxon>Actinomycetes</taxon>
        <taxon>Micrococcales</taxon>
        <taxon>Promicromonosporaceae</taxon>
        <taxon>Xylanimonas</taxon>
    </lineage>
</organism>
<dbReference type="Proteomes" id="UP000293852">
    <property type="component" value="Unassembled WGS sequence"/>
</dbReference>
<evidence type="ECO:0000256" key="7">
    <source>
        <dbReference type="ARBA" id="ARBA00040167"/>
    </source>
</evidence>
<dbReference type="InterPro" id="IPR036108">
    <property type="entry name" value="4pyrrol_syn_uPrphyn_synt_sf"/>
</dbReference>
<evidence type="ECO:0000256" key="9">
    <source>
        <dbReference type="RuleBase" id="RU366031"/>
    </source>
</evidence>
<dbReference type="GO" id="GO:0004852">
    <property type="term" value="F:uroporphyrinogen-III synthase activity"/>
    <property type="evidence" value="ECO:0007669"/>
    <property type="project" value="UniProtKB-UniRule"/>
</dbReference>
<comment type="catalytic activity">
    <reaction evidence="8 9">
        <text>hydroxymethylbilane = uroporphyrinogen III + H2O</text>
        <dbReference type="Rhea" id="RHEA:18965"/>
        <dbReference type="ChEBI" id="CHEBI:15377"/>
        <dbReference type="ChEBI" id="CHEBI:57308"/>
        <dbReference type="ChEBI" id="CHEBI:57845"/>
        <dbReference type="EC" id="4.2.1.75"/>
    </reaction>
</comment>
<dbReference type="AlphaFoldDB" id="A0A4Q7M8K0"/>
<dbReference type="Gene3D" id="3.40.50.10090">
    <property type="match status" value="2"/>
</dbReference>
<dbReference type="PANTHER" id="PTHR38042">
    <property type="entry name" value="UROPORPHYRINOGEN-III SYNTHASE, CHLOROPLASTIC"/>
    <property type="match status" value="1"/>
</dbReference>
<evidence type="ECO:0000256" key="8">
    <source>
        <dbReference type="ARBA" id="ARBA00048617"/>
    </source>
</evidence>
<dbReference type="UniPathway" id="UPA00251">
    <property type="reaction ID" value="UER00320"/>
</dbReference>
<comment type="caution">
    <text evidence="12">The sequence shown here is derived from an EMBL/GenBank/DDBJ whole genome shotgun (WGS) entry which is preliminary data.</text>
</comment>
<comment type="function">
    <text evidence="6 9">Catalyzes cyclization of the linear tetrapyrrole, hydroxymethylbilane, to the macrocyclic uroporphyrinogen III.</text>
</comment>
<evidence type="ECO:0000256" key="6">
    <source>
        <dbReference type="ARBA" id="ARBA00037589"/>
    </source>
</evidence>
<evidence type="ECO:0000259" key="11">
    <source>
        <dbReference type="Pfam" id="PF02602"/>
    </source>
</evidence>
<evidence type="ECO:0000256" key="3">
    <source>
        <dbReference type="ARBA" id="ARBA00013109"/>
    </source>
</evidence>
<feature type="region of interest" description="Disordered" evidence="10">
    <location>
        <begin position="126"/>
        <end position="195"/>
    </location>
</feature>
<feature type="domain" description="Tetrapyrrole biosynthesis uroporphyrinogen III synthase" evidence="11">
    <location>
        <begin position="191"/>
        <end position="302"/>
    </location>
</feature>
<dbReference type="OrthoDB" id="9815856at2"/>
<reference evidence="12 13" key="1">
    <citation type="submission" date="2019-02" db="EMBL/GenBank/DDBJ databases">
        <title>Sequencing the genomes of 1000 actinobacteria strains.</title>
        <authorList>
            <person name="Klenk H.-P."/>
        </authorList>
    </citation>
    <scope>NUCLEOTIDE SEQUENCE [LARGE SCALE GENOMIC DNA]</scope>
    <source>
        <strain evidence="12 13">DSM 16932</strain>
    </source>
</reference>
<keyword evidence="13" id="KW-1185">Reference proteome</keyword>
<accession>A0A4Q7M8K0</accession>
<feature type="compositionally biased region" description="Pro residues" evidence="10">
    <location>
        <begin position="129"/>
        <end position="159"/>
    </location>
</feature>
<name>A0A4Q7M8K0_9MICO</name>
<evidence type="ECO:0000256" key="10">
    <source>
        <dbReference type="SAM" id="MobiDB-lite"/>
    </source>
</evidence>
<dbReference type="GO" id="GO:0006780">
    <property type="term" value="P:uroporphyrinogen III biosynthetic process"/>
    <property type="evidence" value="ECO:0007669"/>
    <property type="project" value="UniProtKB-UniRule"/>
</dbReference>
<dbReference type="RefSeq" id="WP_130415974.1">
    <property type="nucleotide sequence ID" value="NZ_SGWX01000001.1"/>
</dbReference>
<evidence type="ECO:0000313" key="12">
    <source>
        <dbReference type="EMBL" id="RZS62489.1"/>
    </source>
</evidence>
<evidence type="ECO:0000256" key="2">
    <source>
        <dbReference type="ARBA" id="ARBA00008133"/>
    </source>
</evidence>
<dbReference type="SUPFAM" id="SSF69618">
    <property type="entry name" value="HemD-like"/>
    <property type="match status" value="2"/>
</dbReference>
<dbReference type="EMBL" id="SGWX01000001">
    <property type="protein sequence ID" value="RZS62489.1"/>
    <property type="molecule type" value="Genomic_DNA"/>
</dbReference>
<dbReference type="GO" id="GO:0006782">
    <property type="term" value="P:protoporphyrinogen IX biosynthetic process"/>
    <property type="evidence" value="ECO:0007669"/>
    <property type="project" value="UniProtKB-UniRule"/>
</dbReference>
<comment type="similarity">
    <text evidence="2 9">Belongs to the uroporphyrinogen-III synthase family.</text>
</comment>
<dbReference type="EC" id="4.2.1.75" evidence="3 9"/>